<comment type="caution">
    <text evidence="1">The sequence shown here is derived from an EMBL/GenBank/DDBJ whole genome shotgun (WGS) entry which is preliminary data.</text>
</comment>
<organism evidence="1">
    <name type="scientific">mine drainage metagenome</name>
    <dbReference type="NCBI Taxonomy" id="410659"/>
    <lineage>
        <taxon>unclassified sequences</taxon>
        <taxon>metagenomes</taxon>
        <taxon>ecological metagenomes</taxon>
    </lineage>
</organism>
<dbReference type="AlphaFoldDB" id="E6PKM1"/>
<protein>
    <submittedName>
        <fullName evidence="1">Uncharacterized protein</fullName>
    </submittedName>
</protein>
<evidence type="ECO:0000313" key="1">
    <source>
        <dbReference type="EMBL" id="CBH95472.1"/>
    </source>
</evidence>
<gene>
    <name evidence="1" type="ORF">CARN2_0872</name>
</gene>
<name>E6PKM1_9ZZZZ</name>
<accession>E6PKM1</accession>
<dbReference type="EMBL" id="CABM01000005">
    <property type="protein sequence ID" value="CBH95472.1"/>
    <property type="molecule type" value="Genomic_DNA"/>
</dbReference>
<proteinExistence type="predicted"/>
<reference evidence="1" key="1">
    <citation type="submission" date="2009-10" db="EMBL/GenBank/DDBJ databases">
        <title>Diversity of trophic interactions inside an arsenic-rich microbial ecosystem.</title>
        <authorList>
            <person name="Bertin P.N."/>
            <person name="Heinrich-Salmeron A."/>
            <person name="Pelletier E."/>
            <person name="Goulhen-Chollet F."/>
            <person name="Arsene-Ploetze F."/>
            <person name="Gallien S."/>
            <person name="Calteau A."/>
            <person name="Vallenet D."/>
            <person name="Casiot C."/>
            <person name="Chane-Woon-Ming B."/>
            <person name="Giloteaux L."/>
            <person name="Barakat M."/>
            <person name="Bonnefoy V."/>
            <person name="Bruneel O."/>
            <person name="Chandler M."/>
            <person name="Cleiss J."/>
            <person name="Duran R."/>
            <person name="Elbaz-Poulichet F."/>
            <person name="Fonknechten N."/>
            <person name="Lauga B."/>
            <person name="Mornico D."/>
            <person name="Ortet P."/>
            <person name="Schaeffer C."/>
            <person name="Siguier P."/>
            <person name="Alexander Thil Smith A."/>
            <person name="Van Dorsselaer A."/>
            <person name="Weissenbach J."/>
            <person name="Medigue C."/>
            <person name="Le Paslier D."/>
        </authorList>
    </citation>
    <scope>NUCLEOTIDE SEQUENCE</scope>
</reference>
<sequence>MTGWQPIEGGTLFMASGPQGDHLFVVVLGPRQIANYGPQAQFVLVPFCTAIPGGRHETTCLISPGEHPFVKQPTYVDYGFAQVRNESELRAGVTRLIFRPADSVTLAMLQRIQTGFAISKRVARHIRRDFLSSGT</sequence>